<accession>A0A183JZQ6</accession>
<organism evidence="3">
    <name type="scientific">Schistosoma curassoni</name>
    <dbReference type="NCBI Taxonomy" id="6186"/>
    <lineage>
        <taxon>Eukaryota</taxon>
        <taxon>Metazoa</taxon>
        <taxon>Spiralia</taxon>
        <taxon>Lophotrochozoa</taxon>
        <taxon>Platyhelminthes</taxon>
        <taxon>Trematoda</taxon>
        <taxon>Digenea</taxon>
        <taxon>Strigeidida</taxon>
        <taxon>Schistosomatoidea</taxon>
        <taxon>Schistosomatidae</taxon>
        <taxon>Schistosoma</taxon>
    </lineage>
</organism>
<dbReference type="AlphaFoldDB" id="A0A183JZQ6"/>
<name>A0A183JZQ6_9TREM</name>
<proteinExistence type="predicted"/>
<reference evidence="1" key="2">
    <citation type="submission" date="2018-11" db="EMBL/GenBank/DDBJ databases">
        <authorList>
            <consortium name="Pathogen Informatics"/>
        </authorList>
    </citation>
    <scope>NUCLEOTIDE SEQUENCE [LARGE SCALE GENOMIC DNA]</scope>
    <source>
        <strain evidence="1">Dakar</strain>
    </source>
</reference>
<keyword evidence="2" id="KW-1185">Reference proteome</keyword>
<gene>
    <name evidence="1" type="ORF">SCUD_LOCUS8214</name>
</gene>
<dbReference type="Proteomes" id="UP000279833">
    <property type="component" value="Unassembled WGS sequence"/>
</dbReference>
<dbReference type="WBParaSite" id="SCUD_0000821401-mRNA-1">
    <property type="protein sequence ID" value="SCUD_0000821401-mRNA-1"/>
    <property type="gene ID" value="SCUD_0000821401"/>
</dbReference>
<evidence type="ECO:0000313" key="2">
    <source>
        <dbReference type="Proteomes" id="UP000279833"/>
    </source>
</evidence>
<reference evidence="3" key="1">
    <citation type="submission" date="2016-06" db="UniProtKB">
        <authorList>
            <consortium name="WormBaseParasite"/>
        </authorList>
    </citation>
    <scope>IDENTIFICATION</scope>
</reference>
<evidence type="ECO:0000313" key="3">
    <source>
        <dbReference type="WBParaSite" id="SCUD_0000821401-mRNA-1"/>
    </source>
</evidence>
<dbReference type="EMBL" id="UZAK01032649">
    <property type="protein sequence ID" value="VDP29756.1"/>
    <property type="molecule type" value="Genomic_DNA"/>
</dbReference>
<sequence>MVMQRKLVSKLEIKLLKINENTLINNFINRR</sequence>
<protein>
    <submittedName>
        <fullName evidence="1 3">Uncharacterized protein</fullName>
    </submittedName>
</protein>
<evidence type="ECO:0000313" key="1">
    <source>
        <dbReference type="EMBL" id="VDP29756.1"/>
    </source>
</evidence>